<reference evidence="2 3" key="1">
    <citation type="submission" date="2019-06" db="EMBL/GenBank/DDBJ databases">
        <title>Sequencing the genomes of 1000 actinobacteria strains.</title>
        <authorList>
            <person name="Klenk H.-P."/>
        </authorList>
    </citation>
    <scope>NUCLEOTIDE SEQUENCE [LARGE SCALE GENOMIC DNA]</scope>
    <source>
        <strain evidence="2 3">DSM 41695</strain>
    </source>
</reference>
<keyword evidence="1" id="KW-0812">Transmembrane</keyword>
<evidence type="ECO:0000313" key="2">
    <source>
        <dbReference type="EMBL" id="TWF87261.1"/>
    </source>
</evidence>
<accession>A0A561TJI6</accession>
<protein>
    <submittedName>
        <fullName evidence="2">Uncharacterized protein</fullName>
    </submittedName>
</protein>
<comment type="caution">
    <text evidence="2">The sequence shown here is derived from an EMBL/GenBank/DDBJ whole genome shotgun (WGS) entry which is preliminary data.</text>
</comment>
<keyword evidence="1" id="KW-1133">Transmembrane helix</keyword>
<name>A0A561TJI6_9ACTN</name>
<evidence type="ECO:0000313" key="3">
    <source>
        <dbReference type="Proteomes" id="UP000316603"/>
    </source>
</evidence>
<sequence>MSVRVTGGGGVRRGVTIGCLVLLMIPFVLVGYFWFTFWHAGRENERREQAAFEALLRRAHDAADRTADALTRSRDTGADALMGVIWEHTGSPVISHDEERRAFTAVADRSTLVEQEPVPLVSGPVMVQRCFTYTYVRRPDAEWTWRVTERDREACRASGEIGDSVFFARVRMRAMEVGSLTRAGLQRVLEPDGRPFEERRFVVRRVDRAGQTVVALVLARYVDRYGTSGDEPGVVEQCYRFTRAVDSDGGVEGRVTAAPVAAAGC</sequence>
<evidence type="ECO:0000256" key="1">
    <source>
        <dbReference type="SAM" id="Phobius"/>
    </source>
</evidence>
<keyword evidence="1" id="KW-0472">Membrane</keyword>
<dbReference type="EMBL" id="VIWV01000001">
    <property type="protein sequence ID" value="TWF87261.1"/>
    <property type="molecule type" value="Genomic_DNA"/>
</dbReference>
<keyword evidence="3" id="KW-1185">Reference proteome</keyword>
<proteinExistence type="predicted"/>
<dbReference type="AlphaFoldDB" id="A0A561TJI6"/>
<dbReference type="Proteomes" id="UP000316603">
    <property type="component" value="Unassembled WGS sequence"/>
</dbReference>
<feature type="transmembrane region" description="Helical" evidence="1">
    <location>
        <begin position="15"/>
        <end position="37"/>
    </location>
</feature>
<gene>
    <name evidence="2" type="ORF">FHX78_114265</name>
</gene>
<organism evidence="2 3">
    <name type="scientific">Streptomyces capillispiralis</name>
    <dbReference type="NCBI Taxonomy" id="68182"/>
    <lineage>
        <taxon>Bacteria</taxon>
        <taxon>Bacillati</taxon>
        <taxon>Actinomycetota</taxon>
        <taxon>Actinomycetes</taxon>
        <taxon>Kitasatosporales</taxon>
        <taxon>Streptomycetaceae</taxon>
        <taxon>Streptomyces</taxon>
    </lineage>
</organism>